<dbReference type="Proteomes" id="UP000541444">
    <property type="component" value="Unassembled WGS sequence"/>
</dbReference>
<organism evidence="1 2">
    <name type="scientific">Kingdonia uniflora</name>
    <dbReference type="NCBI Taxonomy" id="39325"/>
    <lineage>
        <taxon>Eukaryota</taxon>
        <taxon>Viridiplantae</taxon>
        <taxon>Streptophyta</taxon>
        <taxon>Embryophyta</taxon>
        <taxon>Tracheophyta</taxon>
        <taxon>Spermatophyta</taxon>
        <taxon>Magnoliopsida</taxon>
        <taxon>Ranunculales</taxon>
        <taxon>Circaeasteraceae</taxon>
        <taxon>Kingdonia</taxon>
    </lineage>
</organism>
<protein>
    <submittedName>
        <fullName evidence="1">Uncharacterized protein</fullName>
    </submittedName>
</protein>
<keyword evidence="2" id="KW-1185">Reference proteome</keyword>
<feature type="non-terminal residue" evidence="1">
    <location>
        <position position="119"/>
    </location>
</feature>
<dbReference type="EMBL" id="JACGCM010001428">
    <property type="protein sequence ID" value="KAF6155280.1"/>
    <property type="molecule type" value="Genomic_DNA"/>
</dbReference>
<evidence type="ECO:0000313" key="2">
    <source>
        <dbReference type="Proteomes" id="UP000541444"/>
    </source>
</evidence>
<evidence type="ECO:0000313" key="1">
    <source>
        <dbReference type="EMBL" id="KAF6155280.1"/>
    </source>
</evidence>
<proteinExistence type="predicted"/>
<accession>A0A7J7MKH1</accession>
<sequence length="119" mass="13621">NWKIVNNPHWTSPTKLKLKHQINISHTEVDDPMRDVSHQTLRLRRFRPRNQGGGALEDSRTYVVCIPVSSSSSCRTCTKSVQWNSSGNLEVFRGIFHTPRLCLRVGNTRGVRIRNPNSN</sequence>
<gene>
    <name evidence="1" type="ORF">GIB67_019806</name>
</gene>
<name>A0A7J7MKH1_9MAGN</name>
<comment type="caution">
    <text evidence="1">The sequence shown here is derived from an EMBL/GenBank/DDBJ whole genome shotgun (WGS) entry which is preliminary data.</text>
</comment>
<dbReference type="AlphaFoldDB" id="A0A7J7MKH1"/>
<reference evidence="1 2" key="1">
    <citation type="journal article" date="2020" name="IScience">
        <title>Genome Sequencing of the Endangered Kingdonia uniflora (Circaeasteraceae, Ranunculales) Reveals Potential Mechanisms of Evolutionary Specialization.</title>
        <authorList>
            <person name="Sun Y."/>
            <person name="Deng T."/>
            <person name="Zhang A."/>
            <person name="Moore M.J."/>
            <person name="Landis J.B."/>
            <person name="Lin N."/>
            <person name="Zhang H."/>
            <person name="Zhang X."/>
            <person name="Huang J."/>
            <person name="Zhang X."/>
            <person name="Sun H."/>
            <person name="Wang H."/>
        </authorList>
    </citation>
    <scope>NUCLEOTIDE SEQUENCE [LARGE SCALE GENOMIC DNA]</scope>
    <source>
        <strain evidence="1">TB1705</strain>
        <tissue evidence="1">Leaf</tissue>
    </source>
</reference>